<dbReference type="SMART" id="SM00528">
    <property type="entry name" value="HNS"/>
    <property type="match status" value="1"/>
</dbReference>
<evidence type="ECO:0000256" key="2">
    <source>
        <dbReference type="ARBA" id="ARBA00010610"/>
    </source>
</evidence>
<evidence type="ECO:0000313" key="7">
    <source>
        <dbReference type="EMBL" id="SCY25169.1"/>
    </source>
</evidence>
<organism evidence="7 8">
    <name type="scientific">Paracoccus tibetensis</name>
    <dbReference type="NCBI Taxonomy" id="336292"/>
    <lineage>
        <taxon>Bacteria</taxon>
        <taxon>Pseudomonadati</taxon>
        <taxon>Pseudomonadota</taxon>
        <taxon>Alphaproteobacteria</taxon>
        <taxon>Rhodobacterales</taxon>
        <taxon>Paracoccaceae</taxon>
        <taxon>Paracoccus</taxon>
    </lineage>
</organism>
<evidence type="ECO:0000313" key="8">
    <source>
        <dbReference type="Proteomes" id="UP000199502"/>
    </source>
</evidence>
<dbReference type="GO" id="GO:0000976">
    <property type="term" value="F:transcription cis-regulatory region binding"/>
    <property type="evidence" value="ECO:0007669"/>
    <property type="project" value="TreeGrafter"/>
</dbReference>
<dbReference type="Proteomes" id="UP000199502">
    <property type="component" value="Unassembled WGS sequence"/>
</dbReference>
<dbReference type="GO" id="GO:0001217">
    <property type="term" value="F:DNA-binding transcription repressor activity"/>
    <property type="evidence" value="ECO:0007669"/>
    <property type="project" value="TreeGrafter"/>
</dbReference>
<dbReference type="STRING" id="336292.SAMN05660710_01051"/>
<comment type="subcellular location">
    <subcellularLocation>
        <location evidence="1">Cytoplasm</location>
        <location evidence="1">Nucleoid</location>
    </subcellularLocation>
</comment>
<dbReference type="PANTHER" id="PTHR38097">
    <property type="match status" value="1"/>
</dbReference>
<dbReference type="AlphaFoldDB" id="A0A1G5EDU4"/>
<evidence type="ECO:0000259" key="6">
    <source>
        <dbReference type="SMART" id="SM00528"/>
    </source>
</evidence>
<feature type="domain" description="DNA-binding protein H-NS-like C-terminal" evidence="6">
    <location>
        <begin position="50"/>
        <end position="96"/>
    </location>
</feature>
<dbReference type="GO" id="GO:0009295">
    <property type="term" value="C:nucleoid"/>
    <property type="evidence" value="ECO:0007669"/>
    <property type="project" value="UniProtKB-SubCell"/>
</dbReference>
<evidence type="ECO:0000256" key="4">
    <source>
        <dbReference type="ARBA" id="ARBA00023125"/>
    </source>
</evidence>
<name>A0A1G5EDU4_9RHOB</name>
<dbReference type="GO" id="GO:0003681">
    <property type="term" value="F:bent DNA binding"/>
    <property type="evidence" value="ECO:0007669"/>
    <property type="project" value="TreeGrafter"/>
</dbReference>
<dbReference type="GO" id="GO:0005829">
    <property type="term" value="C:cytosol"/>
    <property type="evidence" value="ECO:0007669"/>
    <property type="project" value="TreeGrafter"/>
</dbReference>
<evidence type="ECO:0000256" key="3">
    <source>
        <dbReference type="ARBA" id="ARBA00022490"/>
    </source>
</evidence>
<dbReference type="PANTHER" id="PTHR38097:SF2">
    <property type="entry name" value="DNA-BINDING PROTEIN STPA"/>
    <property type="match status" value="1"/>
</dbReference>
<protein>
    <submittedName>
        <fullName evidence="7">DNA-binding protein H-NS</fullName>
    </submittedName>
</protein>
<keyword evidence="4 7" id="KW-0238">DNA-binding</keyword>
<comment type="similarity">
    <text evidence="2">Belongs to the histone-like protein H-NS family.</text>
</comment>
<dbReference type="InterPro" id="IPR037150">
    <property type="entry name" value="H-NS_C_dom_sf"/>
</dbReference>
<accession>A0A1G5EDU4</accession>
<dbReference type="GO" id="GO:0003680">
    <property type="term" value="F:minor groove of adenine-thymine-rich DNA binding"/>
    <property type="evidence" value="ECO:0007669"/>
    <property type="project" value="TreeGrafter"/>
</dbReference>
<reference evidence="7 8" key="1">
    <citation type="submission" date="2016-10" db="EMBL/GenBank/DDBJ databases">
        <authorList>
            <person name="de Groot N.N."/>
        </authorList>
    </citation>
    <scope>NUCLEOTIDE SEQUENCE [LARGE SCALE GENOMIC DNA]</scope>
    <source>
        <strain evidence="7 8">CGMCC 1.8925</strain>
    </source>
</reference>
<sequence length="96" mass="10893">MSLKELRDLRTKLDRAINSYEDRRRREAMSAVEEAAKAHGFNLSELTSAKSRRGGTVAPKYVHPEDPNQTWTGRGRKPKWVQDALDQGKSLEDLGI</sequence>
<gene>
    <name evidence="7" type="ORF">SAMN05660710_01051</name>
</gene>
<proteinExistence type="inferred from homology"/>
<dbReference type="OrthoDB" id="5297879at2"/>
<dbReference type="EMBL" id="FMVT01000003">
    <property type="protein sequence ID" value="SCY25169.1"/>
    <property type="molecule type" value="Genomic_DNA"/>
</dbReference>
<dbReference type="GO" id="GO:0032993">
    <property type="term" value="C:protein-DNA complex"/>
    <property type="evidence" value="ECO:0007669"/>
    <property type="project" value="TreeGrafter"/>
</dbReference>
<dbReference type="Gene3D" id="4.10.430.10">
    <property type="entry name" value="Histone-like protein H-NS, C-terminal domain"/>
    <property type="match status" value="1"/>
</dbReference>
<evidence type="ECO:0000256" key="5">
    <source>
        <dbReference type="SAM" id="MobiDB-lite"/>
    </source>
</evidence>
<dbReference type="SUPFAM" id="SSF81273">
    <property type="entry name" value="H-NS histone-like proteins"/>
    <property type="match status" value="1"/>
</dbReference>
<keyword evidence="3" id="KW-0963">Cytoplasm</keyword>
<evidence type="ECO:0000256" key="1">
    <source>
        <dbReference type="ARBA" id="ARBA00004453"/>
    </source>
</evidence>
<keyword evidence="8" id="KW-1185">Reference proteome</keyword>
<feature type="region of interest" description="Disordered" evidence="5">
    <location>
        <begin position="45"/>
        <end position="80"/>
    </location>
</feature>
<dbReference type="InterPro" id="IPR027444">
    <property type="entry name" value="H-NS_C_dom"/>
</dbReference>
<dbReference type="Pfam" id="PF00816">
    <property type="entry name" value="Histone_HNS"/>
    <property type="match status" value="1"/>
</dbReference>